<feature type="region of interest" description="Disordered" evidence="1">
    <location>
        <begin position="712"/>
        <end position="759"/>
    </location>
</feature>
<dbReference type="SMART" id="SM01257">
    <property type="entry name" value="KRAP_IP3R_bind"/>
    <property type="match status" value="1"/>
</dbReference>
<dbReference type="Proteomes" id="UP001148018">
    <property type="component" value="Unassembled WGS sequence"/>
</dbReference>
<keyword evidence="4" id="KW-1185">Reference proteome</keyword>
<feature type="compositionally biased region" description="Acidic residues" evidence="1">
    <location>
        <begin position="304"/>
        <end position="322"/>
    </location>
</feature>
<protein>
    <recommendedName>
        <fullName evidence="2">ITPR-interacting domain-containing protein</fullName>
    </recommendedName>
</protein>
<reference evidence="3" key="1">
    <citation type="submission" date="2022-07" db="EMBL/GenBank/DDBJ databases">
        <title>Chromosome-level genome of Muraenolepis orangiensis.</title>
        <authorList>
            <person name="Kim J."/>
        </authorList>
    </citation>
    <scope>NUCLEOTIDE SEQUENCE</scope>
    <source>
        <strain evidence="3">KU_S4_2022</strain>
        <tissue evidence="3">Muscle</tissue>
    </source>
</reference>
<dbReference type="GO" id="GO:0005102">
    <property type="term" value="F:signaling receptor binding"/>
    <property type="evidence" value="ECO:0007669"/>
    <property type="project" value="InterPro"/>
</dbReference>
<gene>
    <name evidence="3" type="ORF">NHX12_007119</name>
</gene>
<evidence type="ECO:0000313" key="3">
    <source>
        <dbReference type="EMBL" id="KAJ3591989.1"/>
    </source>
</evidence>
<feature type="region of interest" description="Disordered" evidence="1">
    <location>
        <begin position="446"/>
        <end position="471"/>
    </location>
</feature>
<evidence type="ECO:0000259" key="2">
    <source>
        <dbReference type="SMART" id="SM01257"/>
    </source>
</evidence>
<sequence length="1233" mass="133444">MYCRLYSPLEGALPVVYSPLEGALPVVYSPLEGALPVVYSTLEGALPVVYSTLEGALPVVYSTLEGALPVVYSTLEGALPVVYSTLEGALPVVYSTLEGALPVVYSTLEGALPVVCIRRTPLAVSMDDPSASPVRGMLRTGCSFEDDLKLGAEANHLQQSSGAEADPLWYVLDKRSHYKARQRSINSTGSGKSSTVSSVSELLDLYEEDPEEVLLNLGFGREEPDLASKVPCRFLNNTSGARGIDITVYLGAQLQRLELENPNYALTSRFRQIEVLTTVANEFFQLYSQEVREEEKEARCMETVSEETVSEETVSEETDQTDSADRPPDTSPEHHLGSRANGDTAVLEGTNPQERSVGRPLEEGRDRTSTPDKLVSLTPLLPLLAQLKDYPKDSFEMDEVQSTDDDHLLPTSQASDLLRSASQQSDSSGFAEDPSSYSANFLKVQDSSDSCDSENTVTSHDAATPLAQDQPAFDLLSDREDDGRGRSVDIPQYSVHHFHRTEAVGTNLPHDQDWTQEEPCSTAGPGPVVDGSSQTHMLDDPSSLVTGPGSQISDTGSQISEAGSLVPSPTVLKSPSLLIRQALNRAKPSRPLPRTSPSPACWVPVQTSGGGRAGDRRAPLERSSSLPCSLLAPTKVVSSVRIQFGREDPTTCTSPRFSFQYRCGEGEEEEERRENKVHSDGGLEKCLSTLIINPATSDANNPSQKFRCEPPLVQHSRLPPSSSPLPQWSERPPGSQSLSWSTQSVPNFSSNQQHDGLNQYPYRNLNRACSSTPLYPHHTAMQHPATVPHHTSMHLPPTVPHHTSMHLPPTVPHHTSMHLPPTACTPPSPSHEHASSSHSPPSHEHASLHVPHTSASTPHHTAMYLPTSPTMPQHAGLQMSHHGSVCSLPVTPVTRYQDCSHPEHAHPSPVQYLPPLHTYYGYSPFPGQPYLLSPQPRPASAPGQFHPGLAPTPEQMFHPGLAPTPGQMVHPGLAPTPGQMVHPGLAPTPGQMFHPGLAPTPGQMFHPGLAPTPGQMFHPGLAPTPGQMFHPGLAPTPGQMFHPGLAPTPEQLLLQSELDYVDRASSPGPSFSRSSSPIRYRSSINLVPAPPTRAASTDGQARGKRDGRGESEKTEQENGEERERGGREIEGGGREIERGGREIEGGGREIERGGREIEGGGREIERGGREERGDAALIISSDNLQHIIEEDPSWRPTLGVSLPPEDSAVGTYFTHFHLSTTTRPNLAELLFIP</sequence>
<organism evidence="3 4">
    <name type="scientific">Muraenolepis orangiensis</name>
    <name type="common">Patagonian moray cod</name>
    <dbReference type="NCBI Taxonomy" id="630683"/>
    <lineage>
        <taxon>Eukaryota</taxon>
        <taxon>Metazoa</taxon>
        <taxon>Chordata</taxon>
        <taxon>Craniata</taxon>
        <taxon>Vertebrata</taxon>
        <taxon>Euteleostomi</taxon>
        <taxon>Actinopterygii</taxon>
        <taxon>Neopterygii</taxon>
        <taxon>Teleostei</taxon>
        <taxon>Neoteleostei</taxon>
        <taxon>Acanthomorphata</taxon>
        <taxon>Zeiogadaria</taxon>
        <taxon>Gadariae</taxon>
        <taxon>Gadiformes</taxon>
        <taxon>Muraenolepidoidei</taxon>
        <taxon>Muraenolepididae</taxon>
        <taxon>Muraenolepis</taxon>
    </lineage>
</organism>
<feature type="compositionally biased region" description="Low complexity" evidence="1">
    <location>
        <begin position="1065"/>
        <end position="1083"/>
    </location>
</feature>
<feature type="compositionally biased region" description="Basic and acidic residues" evidence="1">
    <location>
        <begin position="323"/>
        <end position="336"/>
    </location>
</feature>
<accession>A0A9Q0DP89</accession>
<name>A0A9Q0DP89_9TELE</name>
<feature type="region of interest" description="Disordered" evidence="1">
    <location>
        <begin position="299"/>
        <end position="374"/>
    </location>
</feature>
<dbReference type="AlphaFoldDB" id="A0A9Q0DP89"/>
<feature type="compositionally biased region" description="Polar residues" evidence="1">
    <location>
        <begin position="544"/>
        <end position="561"/>
    </location>
</feature>
<dbReference type="InterPro" id="IPR043444">
    <property type="entry name" value="TESPA1-like"/>
</dbReference>
<feature type="compositionally biased region" description="Polar residues" evidence="1">
    <location>
        <begin position="734"/>
        <end position="756"/>
    </location>
</feature>
<dbReference type="PANTHER" id="PTHR17469:SF11">
    <property type="entry name" value="PROTEIN ITPRID2"/>
    <property type="match status" value="1"/>
</dbReference>
<feature type="domain" description="ITPR-interacting" evidence="2">
    <location>
        <begin position="177"/>
        <end position="344"/>
    </location>
</feature>
<comment type="caution">
    <text evidence="3">The sequence shown here is derived from an EMBL/GenBank/DDBJ whole genome shotgun (WGS) entry which is preliminary data.</text>
</comment>
<feature type="region of interest" description="Disordered" evidence="1">
    <location>
        <begin position="1063"/>
        <end position="1169"/>
    </location>
</feature>
<dbReference type="PANTHER" id="PTHR17469">
    <property type="entry name" value="SPERM SPECIFIC ANTIGEN 2-RELATED"/>
    <property type="match status" value="1"/>
</dbReference>
<feature type="region of interest" description="Disordered" evidence="1">
    <location>
        <begin position="805"/>
        <end position="878"/>
    </location>
</feature>
<feature type="compositionally biased region" description="Basic and acidic residues" evidence="1">
    <location>
        <begin position="830"/>
        <end position="847"/>
    </location>
</feature>
<proteinExistence type="predicted"/>
<feature type="region of interest" description="Disordered" evidence="1">
    <location>
        <begin position="585"/>
        <end position="620"/>
    </location>
</feature>
<dbReference type="OrthoDB" id="6088188at2759"/>
<feature type="compositionally biased region" description="Basic and acidic residues" evidence="1">
    <location>
        <begin position="356"/>
        <end position="370"/>
    </location>
</feature>
<dbReference type="EMBL" id="JANIIK010000113">
    <property type="protein sequence ID" value="KAJ3591989.1"/>
    <property type="molecule type" value="Genomic_DNA"/>
</dbReference>
<dbReference type="InterPro" id="IPR029325">
    <property type="entry name" value="ITPR-bd"/>
</dbReference>
<evidence type="ECO:0000256" key="1">
    <source>
        <dbReference type="SAM" id="MobiDB-lite"/>
    </source>
</evidence>
<evidence type="ECO:0000313" key="4">
    <source>
        <dbReference type="Proteomes" id="UP001148018"/>
    </source>
</evidence>
<feature type="compositionally biased region" description="Low complexity" evidence="1">
    <location>
        <begin position="716"/>
        <end position="726"/>
    </location>
</feature>
<feature type="region of interest" description="Disordered" evidence="1">
    <location>
        <begin position="544"/>
        <end position="570"/>
    </location>
</feature>
<feature type="compositionally biased region" description="Polar residues" evidence="1">
    <location>
        <begin position="446"/>
        <end position="461"/>
    </location>
</feature>
<feature type="compositionally biased region" description="Basic and acidic residues" evidence="1">
    <location>
        <begin position="1101"/>
        <end position="1169"/>
    </location>
</feature>
<dbReference type="Pfam" id="PF14722">
    <property type="entry name" value="KRAP_IP3R_bind"/>
    <property type="match status" value="1"/>
</dbReference>